<feature type="domain" description="Major facilitator superfamily (MFS) profile" evidence="7">
    <location>
        <begin position="29"/>
        <end position="122"/>
    </location>
</feature>
<dbReference type="Gene3D" id="1.20.1720.10">
    <property type="entry name" value="Multidrug resistance protein D"/>
    <property type="match status" value="1"/>
</dbReference>
<dbReference type="InterPro" id="IPR036259">
    <property type="entry name" value="MFS_trans_sf"/>
</dbReference>
<dbReference type="PANTHER" id="PTHR23501">
    <property type="entry name" value="MAJOR FACILITATOR SUPERFAMILY"/>
    <property type="match status" value="1"/>
</dbReference>
<accession>A0A495W1Z9</accession>
<dbReference type="RefSeq" id="WP_121007351.1">
    <property type="nucleotide sequence ID" value="NZ_RBXO01000001.1"/>
</dbReference>
<feature type="transmembrane region" description="Helical" evidence="6">
    <location>
        <begin position="95"/>
        <end position="116"/>
    </location>
</feature>
<dbReference type="SUPFAM" id="SSF103473">
    <property type="entry name" value="MFS general substrate transporter"/>
    <property type="match status" value="1"/>
</dbReference>
<dbReference type="GO" id="GO:0022857">
    <property type="term" value="F:transmembrane transporter activity"/>
    <property type="evidence" value="ECO:0007669"/>
    <property type="project" value="InterPro"/>
</dbReference>
<dbReference type="AlphaFoldDB" id="A0A495W1Z9"/>
<evidence type="ECO:0000256" key="3">
    <source>
        <dbReference type="ARBA" id="ARBA00022989"/>
    </source>
</evidence>
<evidence type="ECO:0000256" key="2">
    <source>
        <dbReference type="ARBA" id="ARBA00022692"/>
    </source>
</evidence>
<evidence type="ECO:0000256" key="4">
    <source>
        <dbReference type="ARBA" id="ARBA00023136"/>
    </source>
</evidence>
<dbReference type="Pfam" id="PF07690">
    <property type="entry name" value="MFS_1"/>
    <property type="match status" value="1"/>
</dbReference>
<dbReference type="EMBL" id="RBXO01000001">
    <property type="protein sequence ID" value="RKT55682.1"/>
    <property type="molecule type" value="Genomic_DNA"/>
</dbReference>
<evidence type="ECO:0000313" key="9">
    <source>
        <dbReference type="Proteomes" id="UP000282084"/>
    </source>
</evidence>
<evidence type="ECO:0000256" key="1">
    <source>
        <dbReference type="ARBA" id="ARBA00004651"/>
    </source>
</evidence>
<comment type="subcellular location">
    <subcellularLocation>
        <location evidence="1">Cell membrane</location>
        <topology evidence="1">Multi-pass membrane protein</topology>
    </subcellularLocation>
</comment>
<organism evidence="8 9">
    <name type="scientific">Saccharothrix australiensis</name>
    <dbReference type="NCBI Taxonomy" id="2072"/>
    <lineage>
        <taxon>Bacteria</taxon>
        <taxon>Bacillati</taxon>
        <taxon>Actinomycetota</taxon>
        <taxon>Actinomycetes</taxon>
        <taxon>Pseudonocardiales</taxon>
        <taxon>Pseudonocardiaceae</taxon>
        <taxon>Saccharothrix</taxon>
    </lineage>
</organism>
<name>A0A495W1Z9_9PSEU</name>
<keyword evidence="4 6" id="KW-0472">Membrane</keyword>
<keyword evidence="3 6" id="KW-1133">Transmembrane helix</keyword>
<dbReference type="OrthoDB" id="4484751at2"/>
<feature type="region of interest" description="Disordered" evidence="5">
    <location>
        <begin position="1"/>
        <end position="21"/>
    </location>
</feature>
<evidence type="ECO:0000259" key="7">
    <source>
        <dbReference type="PROSITE" id="PS50850"/>
    </source>
</evidence>
<evidence type="ECO:0000256" key="5">
    <source>
        <dbReference type="SAM" id="MobiDB-lite"/>
    </source>
</evidence>
<dbReference type="GO" id="GO:0005886">
    <property type="term" value="C:plasma membrane"/>
    <property type="evidence" value="ECO:0007669"/>
    <property type="project" value="UniProtKB-SubCell"/>
</dbReference>
<comment type="caution">
    <text evidence="8">The sequence shown here is derived from an EMBL/GenBank/DDBJ whole genome shotgun (WGS) entry which is preliminary data.</text>
</comment>
<evidence type="ECO:0000256" key="6">
    <source>
        <dbReference type="SAM" id="Phobius"/>
    </source>
</evidence>
<dbReference type="Proteomes" id="UP000282084">
    <property type="component" value="Unassembled WGS sequence"/>
</dbReference>
<dbReference type="InterPro" id="IPR020846">
    <property type="entry name" value="MFS_dom"/>
</dbReference>
<gene>
    <name evidence="8" type="ORF">C8E97_4367</name>
</gene>
<protein>
    <submittedName>
        <fullName evidence="8">MFS transporter</fullName>
    </submittedName>
</protein>
<dbReference type="PANTHER" id="PTHR23501:SF197">
    <property type="entry name" value="COMD"/>
    <property type="match status" value="1"/>
</dbReference>
<evidence type="ECO:0000313" key="8">
    <source>
        <dbReference type="EMBL" id="RKT55682.1"/>
    </source>
</evidence>
<dbReference type="PROSITE" id="PS50850">
    <property type="entry name" value="MFS"/>
    <property type="match status" value="1"/>
</dbReference>
<dbReference type="InterPro" id="IPR011701">
    <property type="entry name" value="MFS"/>
</dbReference>
<keyword evidence="9" id="KW-1185">Reference proteome</keyword>
<sequence>MTHPSVTTRARGGAGRGTAGPRTTAPWLTLAVLSLTTTSVAIQQTLVLPLLAQLQAAFHTSPASATWAFTATLLPGAVSTPPAGRFGDLHGERRVPVVCLVVLVIGCAVAASAGSMGTSCTS</sequence>
<proteinExistence type="predicted"/>
<keyword evidence="2 6" id="KW-0812">Transmembrane</keyword>
<reference evidence="8 9" key="1">
    <citation type="submission" date="2018-10" db="EMBL/GenBank/DDBJ databases">
        <title>Sequencing the genomes of 1000 actinobacteria strains.</title>
        <authorList>
            <person name="Klenk H.-P."/>
        </authorList>
    </citation>
    <scope>NUCLEOTIDE SEQUENCE [LARGE SCALE GENOMIC DNA]</scope>
    <source>
        <strain evidence="8 9">DSM 43800</strain>
    </source>
</reference>